<proteinExistence type="predicted"/>
<feature type="region of interest" description="Disordered" evidence="1">
    <location>
        <begin position="145"/>
        <end position="175"/>
    </location>
</feature>
<sequence length="175" mass="18494">MDCATAGVSLPICQTINEEFGKTKDNVDSVQTQIYIIAGACGGVALVLIIILISLAVQLSRLRARILRLGGDSTKQKSTPTQAPPKTGGGLTRQPETNGNGRQQFQQTPHSFAQQPKGITSEEELAQLGFNAYKGHPVDGRGTSPAMGSAGGVRVLPRNPPTGFRQNAGYNDGFM</sequence>
<feature type="transmembrane region" description="Helical" evidence="2">
    <location>
        <begin position="34"/>
        <end position="57"/>
    </location>
</feature>
<feature type="compositionally biased region" description="Polar residues" evidence="1">
    <location>
        <begin position="94"/>
        <end position="117"/>
    </location>
</feature>
<feature type="region of interest" description="Disordered" evidence="1">
    <location>
        <begin position="72"/>
        <end position="117"/>
    </location>
</feature>
<protein>
    <submittedName>
        <fullName evidence="3">Uncharacterized protein</fullName>
    </submittedName>
</protein>
<organism evidence="3 4">
    <name type="scientific">Orchesella dallaii</name>
    <dbReference type="NCBI Taxonomy" id="48710"/>
    <lineage>
        <taxon>Eukaryota</taxon>
        <taxon>Metazoa</taxon>
        <taxon>Ecdysozoa</taxon>
        <taxon>Arthropoda</taxon>
        <taxon>Hexapoda</taxon>
        <taxon>Collembola</taxon>
        <taxon>Entomobryomorpha</taxon>
        <taxon>Entomobryoidea</taxon>
        <taxon>Orchesellidae</taxon>
        <taxon>Orchesellinae</taxon>
        <taxon>Orchesella</taxon>
    </lineage>
</organism>
<accession>A0ABP1QSE4</accession>
<evidence type="ECO:0000256" key="2">
    <source>
        <dbReference type="SAM" id="Phobius"/>
    </source>
</evidence>
<evidence type="ECO:0000313" key="3">
    <source>
        <dbReference type="EMBL" id="CAL8110941.1"/>
    </source>
</evidence>
<comment type="caution">
    <text evidence="3">The sequence shown here is derived from an EMBL/GenBank/DDBJ whole genome shotgun (WGS) entry which is preliminary data.</text>
</comment>
<keyword evidence="2" id="KW-0812">Transmembrane</keyword>
<keyword evidence="2" id="KW-0472">Membrane</keyword>
<evidence type="ECO:0000256" key="1">
    <source>
        <dbReference type="SAM" id="MobiDB-lite"/>
    </source>
</evidence>
<keyword evidence="2" id="KW-1133">Transmembrane helix</keyword>
<reference evidence="3 4" key="1">
    <citation type="submission" date="2024-08" db="EMBL/GenBank/DDBJ databases">
        <authorList>
            <person name="Cucini C."/>
            <person name="Frati F."/>
        </authorList>
    </citation>
    <scope>NUCLEOTIDE SEQUENCE [LARGE SCALE GENOMIC DNA]</scope>
</reference>
<dbReference type="Proteomes" id="UP001642540">
    <property type="component" value="Unassembled WGS sequence"/>
</dbReference>
<name>A0ABP1QSE4_9HEXA</name>
<dbReference type="EMBL" id="CAXLJM020000046">
    <property type="protein sequence ID" value="CAL8110941.1"/>
    <property type="molecule type" value="Genomic_DNA"/>
</dbReference>
<evidence type="ECO:0000313" key="4">
    <source>
        <dbReference type="Proteomes" id="UP001642540"/>
    </source>
</evidence>
<gene>
    <name evidence="3" type="ORF">ODALV1_LOCUS14576</name>
</gene>
<keyword evidence="4" id="KW-1185">Reference proteome</keyword>